<dbReference type="EMBL" id="JAUSQU010000003">
    <property type="protein sequence ID" value="MDP9850399.1"/>
    <property type="molecule type" value="Genomic_DNA"/>
</dbReference>
<dbReference type="Proteomes" id="UP001225356">
    <property type="component" value="Unassembled WGS sequence"/>
</dbReference>
<reference evidence="1 2" key="1">
    <citation type="submission" date="2023-07" db="EMBL/GenBank/DDBJ databases">
        <title>Sequencing the genomes of 1000 actinobacteria strains.</title>
        <authorList>
            <person name="Klenk H.-P."/>
        </authorList>
    </citation>
    <scope>NUCLEOTIDE SEQUENCE [LARGE SCALE GENOMIC DNA]</scope>
    <source>
        <strain evidence="1 2">DSM 46740</strain>
    </source>
</reference>
<accession>A0ABT9QWH9</accession>
<sequence length="67" mass="7237">MNDHTALTSEIAALGRATDSIVSATADAIIDGEWETATEMARTAQTLSRQLQFRRDDLADLADEADV</sequence>
<comment type="caution">
    <text evidence="1">The sequence shown here is derived from an EMBL/GenBank/DDBJ whole genome shotgun (WGS) entry which is preliminary data.</text>
</comment>
<organism evidence="1 2">
    <name type="scientific">Streptosporangium lutulentum</name>
    <dbReference type="NCBI Taxonomy" id="1461250"/>
    <lineage>
        <taxon>Bacteria</taxon>
        <taxon>Bacillati</taxon>
        <taxon>Actinomycetota</taxon>
        <taxon>Actinomycetes</taxon>
        <taxon>Streptosporangiales</taxon>
        <taxon>Streptosporangiaceae</taxon>
        <taxon>Streptosporangium</taxon>
    </lineage>
</organism>
<proteinExistence type="predicted"/>
<evidence type="ECO:0000313" key="1">
    <source>
        <dbReference type="EMBL" id="MDP9850399.1"/>
    </source>
</evidence>
<keyword evidence="2" id="KW-1185">Reference proteome</keyword>
<gene>
    <name evidence="1" type="ORF">J2853_009695</name>
</gene>
<name>A0ABT9QWH9_9ACTN</name>
<evidence type="ECO:0000313" key="2">
    <source>
        <dbReference type="Proteomes" id="UP001225356"/>
    </source>
</evidence>
<dbReference type="RefSeq" id="WP_307569401.1">
    <property type="nucleotide sequence ID" value="NZ_JAUSQU010000003.1"/>
</dbReference>
<protein>
    <submittedName>
        <fullName evidence="1">Uncharacterized protein</fullName>
    </submittedName>
</protein>